<dbReference type="AlphaFoldDB" id="A0A9X4M499"/>
<keyword evidence="3 7" id="KW-0812">Transmembrane</keyword>
<evidence type="ECO:0000259" key="8">
    <source>
        <dbReference type="Pfam" id="PF04024"/>
    </source>
</evidence>
<dbReference type="EMBL" id="JANRHA010000014">
    <property type="protein sequence ID" value="MDG3016544.1"/>
    <property type="molecule type" value="Genomic_DNA"/>
</dbReference>
<evidence type="ECO:0000256" key="2">
    <source>
        <dbReference type="ARBA" id="ARBA00022475"/>
    </source>
</evidence>
<keyword evidence="2" id="KW-1003">Cell membrane</keyword>
<dbReference type="Proteomes" id="UP001152755">
    <property type="component" value="Unassembled WGS sequence"/>
</dbReference>
<dbReference type="PANTHER" id="PTHR33885:SF3">
    <property type="entry name" value="PHAGE SHOCK PROTEIN C"/>
    <property type="match status" value="1"/>
</dbReference>
<organism evidence="9 10">
    <name type="scientific">Speluncibacter jeojiensis</name>
    <dbReference type="NCBI Taxonomy" id="2710754"/>
    <lineage>
        <taxon>Bacteria</taxon>
        <taxon>Bacillati</taxon>
        <taxon>Actinomycetota</taxon>
        <taxon>Actinomycetes</taxon>
        <taxon>Mycobacteriales</taxon>
        <taxon>Speluncibacteraceae</taxon>
        <taxon>Speluncibacter</taxon>
    </lineage>
</organism>
<protein>
    <submittedName>
        <fullName evidence="9">PspC domain-containing protein</fullName>
    </submittedName>
</protein>
<keyword evidence="10" id="KW-1185">Reference proteome</keyword>
<evidence type="ECO:0000256" key="1">
    <source>
        <dbReference type="ARBA" id="ARBA00004162"/>
    </source>
</evidence>
<evidence type="ECO:0000313" key="9">
    <source>
        <dbReference type="EMBL" id="MDG3016544.1"/>
    </source>
</evidence>
<dbReference type="InterPro" id="IPR052027">
    <property type="entry name" value="PspC"/>
</dbReference>
<keyword evidence="4 7" id="KW-1133">Transmembrane helix</keyword>
<dbReference type="RefSeq" id="WP_277829823.1">
    <property type="nucleotide sequence ID" value="NZ_JAAIVF010000001.1"/>
</dbReference>
<gene>
    <name evidence="9" type="ORF">NVS88_18470</name>
</gene>
<comment type="subcellular location">
    <subcellularLocation>
        <location evidence="1">Cell membrane</location>
        <topology evidence="1">Single-pass membrane protein</topology>
    </subcellularLocation>
</comment>
<feature type="transmembrane region" description="Helical" evidence="7">
    <location>
        <begin position="320"/>
        <end position="338"/>
    </location>
</feature>
<dbReference type="Pfam" id="PF04024">
    <property type="entry name" value="PspC"/>
    <property type="match status" value="1"/>
</dbReference>
<feature type="domain" description="Phage shock protein PspC N-terminal" evidence="8">
    <location>
        <begin position="18"/>
        <end position="70"/>
    </location>
</feature>
<evidence type="ECO:0000256" key="7">
    <source>
        <dbReference type="SAM" id="Phobius"/>
    </source>
</evidence>
<feature type="transmembrane region" description="Helical" evidence="7">
    <location>
        <begin position="96"/>
        <end position="113"/>
    </location>
</feature>
<comment type="caution">
    <text evidence="9">The sequence shown here is derived from an EMBL/GenBank/DDBJ whole genome shotgun (WGS) entry which is preliminary data.</text>
</comment>
<feature type="compositionally biased region" description="Low complexity" evidence="6">
    <location>
        <begin position="173"/>
        <end position="218"/>
    </location>
</feature>
<feature type="region of interest" description="Disordered" evidence="6">
    <location>
        <begin position="172"/>
        <end position="281"/>
    </location>
</feature>
<feature type="transmembrane region" description="Helical" evidence="7">
    <location>
        <begin position="345"/>
        <end position="364"/>
    </location>
</feature>
<evidence type="ECO:0000256" key="6">
    <source>
        <dbReference type="SAM" id="MobiDB-lite"/>
    </source>
</evidence>
<reference evidence="9" key="1">
    <citation type="submission" date="2022-08" db="EMBL/GenBank/DDBJ databases">
        <title>Genome analysis of Corynebacteriales strain.</title>
        <authorList>
            <person name="Lee S.D."/>
        </authorList>
    </citation>
    <scope>NUCLEOTIDE SEQUENCE</scope>
    <source>
        <strain evidence="9">D3-21</strain>
    </source>
</reference>
<evidence type="ECO:0000256" key="3">
    <source>
        <dbReference type="ARBA" id="ARBA00022692"/>
    </source>
</evidence>
<sequence>MTNASVVDQLQDLWRTRPARLPRQGRIAGVAAGIGRRYDVDPLLVRVAFVVSTIFGGAGIVLYLACWVVLGTPDDRVSPAESLLGRGVSTMSPKRAAILIVVLAIAISTLTPIGAGAGGAGLISFTLMLGGLWLLYQRRPAPPELPSDAAPMPAVDPFGAGYAPPGYGPRPDPFAAGYAPPGYPARGPVPTDVPDDVTVSDPALSDPSLPDSPAPASDDSGEPVAPQQRPTTPPNPPSASSTVSTGDTPRTPPAWDPLGMAPFAWDLPEPSPQTTTVPARPARRRSLLTTVVIGLALLVAAALTALASTAGADWFTPARIAAVGLAVIGAGLVAGAFLRTGYGLLIVAAPLAGFVILASLVGPIDTSGGIGDRTYVPLTAADLRPSYHVAAGTLTLDLRHLHLSGDATVDASAEVGDVEVLVPASMNVRNTCTGDIGDSHCLPEGLNPGADTKGPVLTVHAKTRIGNVEVRRG</sequence>
<dbReference type="GO" id="GO:0005886">
    <property type="term" value="C:plasma membrane"/>
    <property type="evidence" value="ECO:0007669"/>
    <property type="project" value="UniProtKB-SubCell"/>
</dbReference>
<proteinExistence type="predicted"/>
<evidence type="ECO:0000256" key="4">
    <source>
        <dbReference type="ARBA" id="ARBA00022989"/>
    </source>
</evidence>
<feature type="transmembrane region" description="Helical" evidence="7">
    <location>
        <begin position="287"/>
        <end position="308"/>
    </location>
</feature>
<dbReference type="PANTHER" id="PTHR33885">
    <property type="entry name" value="PHAGE SHOCK PROTEIN C"/>
    <property type="match status" value="1"/>
</dbReference>
<dbReference type="InterPro" id="IPR007168">
    <property type="entry name" value="Phageshock_PspC_N"/>
</dbReference>
<feature type="transmembrane region" description="Helical" evidence="7">
    <location>
        <begin position="47"/>
        <end position="70"/>
    </location>
</feature>
<evidence type="ECO:0000313" key="10">
    <source>
        <dbReference type="Proteomes" id="UP001152755"/>
    </source>
</evidence>
<keyword evidence="5 7" id="KW-0472">Membrane</keyword>
<evidence type="ECO:0000256" key="5">
    <source>
        <dbReference type="ARBA" id="ARBA00023136"/>
    </source>
</evidence>
<name>A0A9X4M499_9ACTN</name>
<accession>A0A9X4M499</accession>
<feature type="transmembrane region" description="Helical" evidence="7">
    <location>
        <begin position="119"/>
        <end position="136"/>
    </location>
</feature>